<gene>
    <name evidence="2" type="ORF">MPPM_2484</name>
</gene>
<protein>
    <submittedName>
        <fullName evidence="2">Thiamine monophosphate synthase</fullName>
    </submittedName>
</protein>
<evidence type="ECO:0000259" key="1">
    <source>
        <dbReference type="Pfam" id="PF02581"/>
    </source>
</evidence>
<dbReference type="SUPFAM" id="SSF51391">
    <property type="entry name" value="Thiamin phosphate synthase"/>
    <property type="match status" value="1"/>
</dbReference>
<dbReference type="InterPro" id="IPR036206">
    <property type="entry name" value="ThiamineP_synth_sf"/>
</dbReference>
<dbReference type="Gene3D" id="3.20.20.70">
    <property type="entry name" value="Aldolase class I"/>
    <property type="match status" value="1"/>
</dbReference>
<dbReference type="RefSeq" id="WP_096485310.1">
    <property type="nucleotide sequence ID" value="NZ_AP014809.1"/>
</dbReference>
<proteinExistence type="predicted"/>
<evidence type="ECO:0000313" key="3">
    <source>
        <dbReference type="Proteomes" id="UP000218288"/>
    </source>
</evidence>
<reference evidence="2 3" key="1">
    <citation type="journal article" date="2016" name="Genome Announc.">
        <title>Complete Genome Sequence of Methylobacterium populi P-1M, Isolated from Pink-Pigmented Household Biofilm.</title>
        <authorList>
            <person name="Morohoshi T."/>
            <person name="Ikeda T."/>
        </authorList>
    </citation>
    <scope>NUCLEOTIDE SEQUENCE [LARGE SCALE GENOMIC DNA]</scope>
    <source>
        <strain evidence="2 3">P-1M</strain>
    </source>
</reference>
<dbReference type="GO" id="GO:0009228">
    <property type="term" value="P:thiamine biosynthetic process"/>
    <property type="evidence" value="ECO:0007669"/>
    <property type="project" value="UniProtKB-KW"/>
</dbReference>
<feature type="domain" description="Thiamine phosphate synthase/TenI" evidence="1">
    <location>
        <begin position="26"/>
        <end position="202"/>
    </location>
</feature>
<evidence type="ECO:0000313" key="2">
    <source>
        <dbReference type="EMBL" id="BAU91089.1"/>
    </source>
</evidence>
<sequence>MTDSDAVTPRPRLALLTPYGLGPSEAEAIAAALDAACAVGDVAAVILRLAAADERSLVNLVKRLAPPAQERGAAVLVSVPGFSGDIVSVAARGGADGVHLDRADEETLRDLRGRLREGRILGTGGVLGSRDAAMVAGETGVDYLMFGGLFPDGVAPEAQEVRERAAWWAEIFETPCIAVATAAEDVAALAGTGAEFVGLESALWRDDPEGVRTAQAQLDKAR</sequence>
<accession>A0A160PDH2</accession>
<dbReference type="Pfam" id="PF02581">
    <property type="entry name" value="TMP-TENI"/>
    <property type="match status" value="1"/>
</dbReference>
<dbReference type="Proteomes" id="UP000218288">
    <property type="component" value="Chromosome"/>
</dbReference>
<dbReference type="EMBL" id="AP014809">
    <property type="protein sequence ID" value="BAU91089.1"/>
    <property type="molecule type" value="Genomic_DNA"/>
</dbReference>
<organism evidence="2 3">
    <name type="scientific">Methylorubrum populi</name>
    <dbReference type="NCBI Taxonomy" id="223967"/>
    <lineage>
        <taxon>Bacteria</taxon>
        <taxon>Pseudomonadati</taxon>
        <taxon>Pseudomonadota</taxon>
        <taxon>Alphaproteobacteria</taxon>
        <taxon>Hyphomicrobiales</taxon>
        <taxon>Methylobacteriaceae</taxon>
        <taxon>Methylorubrum</taxon>
    </lineage>
</organism>
<dbReference type="InterPro" id="IPR022998">
    <property type="entry name" value="ThiamineP_synth_TenI"/>
</dbReference>
<dbReference type="OrthoDB" id="7159061at2"/>
<dbReference type="CDD" id="cd00564">
    <property type="entry name" value="TMP_TenI"/>
    <property type="match status" value="1"/>
</dbReference>
<name>A0A160PDH2_9HYPH</name>
<dbReference type="AlphaFoldDB" id="A0A160PDH2"/>
<dbReference type="InterPro" id="IPR013785">
    <property type="entry name" value="Aldolase_TIM"/>
</dbReference>